<accession>A0A060SZT4</accession>
<feature type="compositionally biased region" description="Polar residues" evidence="1">
    <location>
        <begin position="285"/>
        <end position="307"/>
    </location>
</feature>
<feature type="compositionally biased region" description="Acidic residues" evidence="1">
    <location>
        <begin position="362"/>
        <end position="375"/>
    </location>
</feature>
<reference evidence="3" key="2">
    <citation type="submission" date="2014-06" db="EMBL/GenBank/DDBJ databases">
        <title>The complete genome of Blastobotrys (Arxula) adeninivorans LS3 - a yeast of biotechnological interest.</title>
        <authorList>
            <person name="Kunze G."/>
            <person name="Gaillardin C."/>
            <person name="Czernicka M."/>
            <person name="Durrens P."/>
            <person name="Martin T."/>
            <person name="Boer E."/>
            <person name="Gabaldon T."/>
            <person name="Cruz J."/>
            <person name="Talla E."/>
            <person name="Marck C."/>
            <person name="Goffeau A."/>
            <person name="Barbe V."/>
            <person name="Baret P."/>
            <person name="Baronian K."/>
            <person name="Beier S."/>
            <person name="Bleykasten C."/>
            <person name="Bode R."/>
            <person name="Casaregola S."/>
            <person name="Despons L."/>
            <person name="Fairhead C."/>
            <person name="Giersberg M."/>
            <person name="Gierski P."/>
            <person name="Hahnel U."/>
            <person name="Hartmann A."/>
            <person name="Jankowska D."/>
            <person name="Jubin C."/>
            <person name="Jung P."/>
            <person name="Lafontaine I."/>
            <person name="Leh-Louis V."/>
            <person name="Lemaire M."/>
            <person name="Marcet-Houben M."/>
            <person name="Mascher M."/>
            <person name="Morel G."/>
            <person name="Richard G.-F."/>
            <person name="Riechen J."/>
            <person name="Sacerdot C."/>
            <person name="Sarkar A."/>
            <person name="Savel G."/>
            <person name="Schacherer J."/>
            <person name="Sherman D."/>
            <person name="Straub M.-L."/>
            <person name="Stein N."/>
            <person name="Thierry A."/>
            <person name="Trautwein-Schult A."/>
            <person name="Westhof E."/>
            <person name="Worch S."/>
            <person name="Dujon B."/>
            <person name="Souciet J.-L."/>
            <person name="Wincker P."/>
            <person name="Scholz U."/>
            <person name="Neuveglise N."/>
        </authorList>
    </citation>
    <scope>NUCLEOTIDE SEQUENCE</scope>
    <source>
        <strain evidence="3">LS3</strain>
    </source>
</reference>
<reference evidence="3" key="1">
    <citation type="submission" date="2014-02" db="EMBL/GenBank/DDBJ databases">
        <authorList>
            <person name="Genoscope - CEA"/>
        </authorList>
    </citation>
    <scope>NUCLEOTIDE SEQUENCE</scope>
    <source>
        <strain evidence="3">LS3</strain>
    </source>
</reference>
<name>A0A060SZT4_BLAAD</name>
<feature type="region of interest" description="Disordered" evidence="1">
    <location>
        <begin position="361"/>
        <end position="405"/>
    </location>
</feature>
<protein>
    <submittedName>
        <fullName evidence="3">ARAD1C03190p</fullName>
    </submittedName>
</protein>
<feature type="transmembrane region" description="Helical" evidence="2">
    <location>
        <begin position="548"/>
        <end position="571"/>
    </location>
</feature>
<dbReference type="PANTHER" id="PTHR38426">
    <property type="entry name" value="MAINTENANCE OF TELOMERE CAPPING PROTEIN 4"/>
    <property type="match status" value="1"/>
</dbReference>
<keyword evidence="2" id="KW-0812">Transmembrane</keyword>
<dbReference type="AlphaFoldDB" id="A0A060SZT4"/>
<dbReference type="EMBL" id="HG937693">
    <property type="protein sequence ID" value="CDP34034.1"/>
    <property type="molecule type" value="Genomic_DNA"/>
</dbReference>
<dbReference type="PANTHER" id="PTHR38426:SF1">
    <property type="entry name" value="MAINTENANCE OF TELOMERE CAPPING PROTEIN 4"/>
    <property type="match status" value="1"/>
</dbReference>
<feature type="region of interest" description="Disordered" evidence="1">
    <location>
        <begin position="230"/>
        <end position="249"/>
    </location>
</feature>
<feature type="compositionally biased region" description="Polar residues" evidence="1">
    <location>
        <begin position="46"/>
        <end position="59"/>
    </location>
</feature>
<feature type="region of interest" description="Disordered" evidence="1">
    <location>
        <begin position="1"/>
        <end position="69"/>
    </location>
</feature>
<evidence type="ECO:0000256" key="2">
    <source>
        <dbReference type="SAM" id="Phobius"/>
    </source>
</evidence>
<feature type="compositionally biased region" description="Basic and acidic residues" evidence="1">
    <location>
        <begin position="391"/>
        <end position="405"/>
    </location>
</feature>
<gene>
    <name evidence="3" type="ORF">GNLVRS02_ARAD1C03190g</name>
</gene>
<keyword evidence="2" id="KW-1133">Transmembrane helix</keyword>
<proteinExistence type="predicted"/>
<feature type="compositionally biased region" description="Low complexity" evidence="1">
    <location>
        <begin position="258"/>
        <end position="268"/>
    </location>
</feature>
<dbReference type="InterPro" id="IPR038769">
    <property type="entry name" value="MTC4"/>
</dbReference>
<sequence>MASQGARPDFVSRPSGFLLERITSRSSDGAAVDSSPPPNHSSASSQAETSRNSSRSSKQFAHGPSLQLEETKEAARLSSLVMNLRLASERSEDLKNKVPLRLATEALAQYHGDGSAGSPISPPSQFSEATQSRVKKVKAKMELKYQMIHNFQYHDLPEAESEHFPEKLGYNPLQTIRNRRIRLDLYRKSPYARFPKNHWQVDPAELLVDYGWSVQNKHLLRDRQGHSIYSDRHSADHRDAKDESSREQFVHRLRQRLRSSNSSQSSGSSDEHNHHRIHRFHDRSQSASVQSPSTPNHENPSRMSSPVRNVAITSRRRPLSVDNLSPQLSHEEGSPVGDVAGIPIIHMEGPDKVEKSIRENMDGAEDTNEPPEESPEPPQASKGELASTDENSPREISRGQTEESEELKNLEAFAHEVNHLDMVFFLSHMLMARKNLVSKELDKDRTAQRVSNEIATLSHNATTKKLPELKRGLKELELKAKNAHHDLSANVSPRMDNLLVESDRLLGEVSTTLNLEMRKIGERLDHLEAASASPVKLFWTIGYSILEWVLVMIMWVVWGLVSVLLAIRSLFRAVIWIIKWLLWC</sequence>
<evidence type="ECO:0000313" key="3">
    <source>
        <dbReference type="EMBL" id="CDP34034.1"/>
    </source>
</evidence>
<dbReference type="PhylomeDB" id="A0A060SZT4"/>
<keyword evidence="2" id="KW-0472">Membrane</keyword>
<feature type="region of interest" description="Disordered" evidence="1">
    <location>
        <begin position="254"/>
        <end position="342"/>
    </location>
</feature>
<organism evidence="3">
    <name type="scientific">Blastobotrys adeninivorans</name>
    <name type="common">Yeast</name>
    <name type="synonym">Arxula adeninivorans</name>
    <dbReference type="NCBI Taxonomy" id="409370"/>
    <lineage>
        <taxon>Eukaryota</taxon>
        <taxon>Fungi</taxon>
        <taxon>Dikarya</taxon>
        <taxon>Ascomycota</taxon>
        <taxon>Saccharomycotina</taxon>
        <taxon>Dipodascomycetes</taxon>
        <taxon>Dipodascales</taxon>
        <taxon>Trichomonascaceae</taxon>
        <taxon>Blastobotrys</taxon>
    </lineage>
</organism>
<evidence type="ECO:0000256" key="1">
    <source>
        <dbReference type="SAM" id="MobiDB-lite"/>
    </source>
</evidence>